<dbReference type="GO" id="GO:0003677">
    <property type="term" value="F:DNA binding"/>
    <property type="evidence" value="ECO:0007669"/>
    <property type="project" value="UniProtKB-KW"/>
</dbReference>
<dbReference type="InterPro" id="IPR009061">
    <property type="entry name" value="DNA-bd_dom_put_sf"/>
</dbReference>
<keyword evidence="13" id="KW-1185">Reference proteome</keyword>
<evidence type="ECO:0000256" key="4">
    <source>
        <dbReference type="ARBA" id="ARBA00022723"/>
    </source>
</evidence>
<dbReference type="AlphaFoldDB" id="A0A1S2LC27"/>
<evidence type="ECO:0000256" key="5">
    <source>
        <dbReference type="ARBA" id="ARBA00022914"/>
    </source>
</evidence>
<evidence type="ECO:0000256" key="1">
    <source>
        <dbReference type="ARBA" id="ARBA00017146"/>
    </source>
</evidence>
<keyword evidence="5" id="KW-0476">Mercury</keyword>
<gene>
    <name evidence="12" type="ORF">BKP35_16635</name>
</gene>
<dbReference type="Pfam" id="PF13411">
    <property type="entry name" value="MerR_1"/>
    <property type="match status" value="1"/>
</dbReference>
<evidence type="ECO:0000256" key="3">
    <source>
        <dbReference type="ARBA" id="ARBA00022491"/>
    </source>
</evidence>
<evidence type="ECO:0000256" key="9">
    <source>
        <dbReference type="ARBA" id="ARBA00023163"/>
    </source>
</evidence>
<keyword evidence="3" id="KW-0678">Repressor</keyword>
<reference evidence="12 13" key="1">
    <citation type="submission" date="2016-10" db="EMBL/GenBank/DDBJ databases">
        <title>Draft genome sequences of four alkaliphilic bacteria belonging to the Anaerobacillus genus.</title>
        <authorList>
            <person name="Bassil N.M."/>
            <person name="Lloyd J.R."/>
        </authorList>
    </citation>
    <scope>NUCLEOTIDE SEQUENCE [LARGE SCALE GENOMIC DNA]</scope>
    <source>
        <strain evidence="12 13">DSM 15340</strain>
    </source>
</reference>
<dbReference type="InterPro" id="IPR011794">
    <property type="entry name" value="MerR"/>
</dbReference>
<accession>A0A1S2LC27</accession>
<dbReference type="Proteomes" id="UP000180098">
    <property type="component" value="Unassembled WGS sequence"/>
</dbReference>
<keyword evidence="7" id="KW-0238">DNA-binding</keyword>
<keyword evidence="2" id="KW-0475">Mercuric resistance</keyword>
<dbReference type="PRINTS" id="PR00040">
    <property type="entry name" value="HTHMERR"/>
</dbReference>
<name>A0A1S2LC27_9BACI</name>
<evidence type="ECO:0000259" key="11">
    <source>
        <dbReference type="PROSITE" id="PS50937"/>
    </source>
</evidence>
<dbReference type="PANTHER" id="PTHR30204">
    <property type="entry name" value="REDOX-CYCLING DRUG-SENSING TRANSCRIPTIONAL ACTIVATOR SOXR"/>
    <property type="match status" value="1"/>
</dbReference>
<dbReference type="EMBL" id="MLQQ01000045">
    <property type="protein sequence ID" value="OIJ09297.1"/>
    <property type="molecule type" value="Genomic_DNA"/>
</dbReference>
<dbReference type="PANTHER" id="PTHR30204:SF69">
    <property type="entry name" value="MERR-FAMILY TRANSCRIPTIONAL REGULATOR"/>
    <property type="match status" value="1"/>
</dbReference>
<dbReference type="Gene3D" id="1.10.1660.10">
    <property type="match status" value="1"/>
</dbReference>
<dbReference type="GO" id="GO:0003700">
    <property type="term" value="F:DNA-binding transcription factor activity"/>
    <property type="evidence" value="ECO:0007669"/>
    <property type="project" value="InterPro"/>
</dbReference>
<keyword evidence="9" id="KW-0804">Transcription</keyword>
<evidence type="ECO:0000256" key="7">
    <source>
        <dbReference type="ARBA" id="ARBA00023125"/>
    </source>
</evidence>
<feature type="domain" description="HTH merR-type" evidence="11">
    <location>
        <begin position="2"/>
        <end position="71"/>
    </location>
</feature>
<evidence type="ECO:0000313" key="12">
    <source>
        <dbReference type="EMBL" id="OIJ09297.1"/>
    </source>
</evidence>
<dbReference type="OrthoDB" id="9791488at2"/>
<dbReference type="GO" id="GO:0046689">
    <property type="term" value="P:response to mercury ion"/>
    <property type="evidence" value="ECO:0007669"/>
    <property type="project" value="UniProtKB-KW"/>
</dbReference>
<keyword evidence="6" id="KW-0805">Transcription regulation</keyword>
<evidence type="ECO:0000256" key="2">
    <source>
        <dbReference type="ARBA" id="ARBA00022466"/>
    </source>
</evidence>
<keyword evidence="4" id="KW-0479">Metal-binding</keyword>
<protein>
    <recommendedName>
        <fullName evidence="1">Mercuric resistance operon regulatory protein</fullName>
    </recommendedName>
</protein>
<evidence type="ECO:0000256" key="6">
    <source>
        <dbReference type="ARBA" id="ARBA00023015"/>
    </source>
</evidence>
<dbReference type="NCBIfam" id="TIGR02051">
    <property type="entry name" value="MerR"/>
    <property type="match status" value="1"/>
</dbReference>
<evidence type="ECO:0000313" key="13">
    <source>
        <dbReference type="Proteomes" id="UP000180098"/>
    </source>
</evidence>
<dbReference type="RefSeq" id="WP_071314506.1">
    <property type="nucleotide sequence ID" value="NZ_MLQQ01000045.1"/>
</dbReference>
<evidence type="ECO:0000256" key="10">
    <source>
        <dbReference type="ARBA" id="ARBA00024874"/>
    </source>
</evidence>
<comment type="caution">
    <text evidence="12">The sequence shown here is derived from an EMBL/GenBank/DDBJ whole genome shotgun (WGS) entry which is preliminary data.</text>
</comment>
<comment type="function">
    <text evidence="10">Mediates the mercuric-dependent induction of mercury resistance operon. In the absence of mercury MerR represses transcription by binding tightly to the mer operator region; when mercury is present the dimeric complex binds a single ion and becomes a potent transcriptional activator, while remaining bound to the mer site.</text>
</comment>
<dbReference type="CDD" id="cd04783">
    <property type="entry name" value="HTH_MerR1"/>
    <property type="match status" value="1"/>
</dbReference>
<dbReference type="InterPro" id="IPR000551">
    <property type="entry name" value="MerR-type_HTH_dom"/>
</dbReference>
<dbReference type="InterPro" id="IPR047057">
    <property type="entry name" value="MerR_fam"/>
</dbReference>
<proteinExistence type="predicted"/>
<sequence>MNYLISELADKCGVNKETIRYYERKGLLSEPARTTAGYRIYADDSVNRIYFIKRMQELGFSLGEVDKLLGVVDKDNERCMDMYEFVVEKIDEVQQKISDLKRIEKMLLNLKECCPDEKTIHHCPIIETLMKQKKA</sequence>
<keyword evidence="8" id="KW-0010">Activator</keyword>
<dbReference type="SUPFAM" id="SSF46955">
    <property type="entry name" value="Putative DNA-binding domain"/>
    <property type="match status" value="1"/>
</dbReference>
<dbReference type="SMART" id="SM00422">
    <property type="entry name" value="HTH_MERR"/>
    <property type="match status" value="1"/>
</dbReference>
<dbReference type="PROSITE" id="PS50937">
    <property type="entry name" value="HTH_MERR_2"/>
    <property type="match status" value="1"/>
</dbReference>
<evidence type="ECO:0000256" key="8">
    <source>
        <dbReference type="ARBA" id="ARBA00023159"/>
    </source>
</evidence>
<organism evidence="12 13">
    <name type="scientific">Anaerobacillus arseniciselenatis</name>
    <dbReference type="NCBI Taxonomy" id="85682"/>
    <lineage>
        <taxon>Bacteria</taxon>
        <taxon>Bacillati</taxon>
        <taxon>Bacillota</taxon>
        <taxon>Bacilli</taxon>
        <taxon>Bacillales</taxon>
        <taxon>Bacillaceae</taxon>
        <taxon>Anaerobacillus</taxon>
    </lineage>
</organism>
<dbReference type="PROSITE" id="PS00552">
    <property type="entry name" value="HTH_MERR_1"/>
    <property type="match status" value="1"/>
</dbReference>
<dbReference type="GO" id="GO:0045340">
    <property type="term" value="F:mercury ion binding"/>
    <property type="evidence" value="ECO:0007669"/>
    <property type="project" value="InterPro"/>
</dbReference>